<keyword evidence="2" id="KW-1185">Reference proteome</keyword>
<dbReference type="Proteomes" id="UP001330016">
    <property type="component" value="Unassembled WGS sequence"/>
</dbReference>
<gene>
    <name evidence="1" type="ORF">PS435_11315</name>
</gene>
<dbReference type="EMBL" id="JAQSGK010000035">
    <property type="protein sequence ID" value="MEE6716448.1"/>
    <property type="molecule type" value="Genomic_DNA"/>
</dbReference>
<dbReference type="RefSeq" id="WP_063516688.1">
    <property type="nucleotide sequence ID" value="NZ_JAQSGJ010000035.1"/>
</dbReference>
<protein>
    <submittedName>
        <fullName evidence="1">Uncharacterized protein</fullName>
    </submittedName>
</protein>
<accession>A0ABU7T2Q3</accession>
<name>A0ABU7T2Q3_9LACO</name>
<comment type="caution">
    <text evidence="1">The sequence shown here is derived from an EMBL/GenBank/DDBJ whole genome shotgun (WGS) entry which is preliminary data.</text>
</comment>
<dbReference type="Pfam" id="PF17362">
    <property type="entry name" value="pXO2-34"/>
    <property type="match status" value="1"/>
</dbReference>
<dbReference type="InterPro" id="IPR020270">
    <property type="entry name" value="Plasmid_pXO2-34"/>
</dbReference>
<evidence type="ECO:0000313" key="2">
    <source>
        <dbReference type="Proteomes" id="UP001330016"/>
    </source>
</evidence>
<sequence length="107" mass="12386">MKNVRYGTNRAIYYEKNVAPMDFTEFSRCGIVVITLQGQRFINLHNGEFSNQDVPGQRVQAKTVYDSAKSVLNHEMVIVARRRHWDKPLYKVRLVPKSTFVAARSAR</sequence>
<reference evidence="1 2" key="1">
    <citation type="submission" date="2023-02" db="EMBL/GenBank/DDBJ databases">
        <title>The predominant lactic acid bacteria and yeasts involved in the spontaneous fermentation of millet during the production of the traditional porridge Hausa koko in Ghana.</title>
        <authorList>
            <person name="Atter A."/>
            <person name="Diaz M."/>
        </authorList>
    </citation>
    <scope>NUCLEOTIDE SEQUENCE [LARGE SCALE GENOMIC DNA]</scope>
    <source>
        <strain evidence="1 2">FI11640</strain>
    </source>
</reference>
<proteinExistence type="predicted"/>
<evidence type="ECO:0000313" key="1">
    <source>
        <dbReference type="EMBL" id="MEE6716448.1"/>
    </source>
</evidence>
<organism evidence="1 2">
    <name type="scientific">Schleiferilactobacillus harbinensis</name>
    <dbReference type="NCBI Taxonomy" id="304207"/>
    <lineage>
        <taxon>Bacteria</taxon>
        <taxon>Bacillati</taxon>
        <taxon>Bacillota</taxon>
        <taxon>Bacilli</taxon>
        <taxon>Lactobacillales</taxon>
        <taxon>Lactobacillaceae</taxon>
        <taxon>Schleiferilactobacillus</taxon>
    </lineage>
</organism>